<protein>
    <submittedName>
        <fullName evidence="3">Pyridoxamine 5'-phosphate oxidase family protein</fullName>
    </submittedName>
</protein>
<dbReference type="PANTHER" id="PTHR35176:SF4">
    <property type="entry name" value="PYRIDOXAMINE 5'-PHOSPHATE OXIDASE-RELATED FMN-BINDING"/>
    <property type="match status" value="1"/>
</dbReference>
<keyword evidence="1" id="KW-0560">Oxidoreductase</keyword>
<dbReference type="Gene3D" id="2.30.110.10">
    <property type="entry name" value="Electron Transport, Fmn-binding Protein, Chain A"/>
    <property type="match status" value="1"/>
</dbReference>
<dbReference type="GO" id="GO:0070967">
    <property type="term" value="F:coenzyme F420 binding"/>
    <property type="evidence" value="ECO:0007669"/>
    <property type="project" value="TreeGrafter"/>
</dbReference>
<reference evidence="3" key="1">
    <citation type="submission" date="2024-06" db="EMBL/GenBank/DDBJ databases">
        <title>Kribbella sp. strain HUAS MG21 genome sequences.</title>
        <authorList>
            <person name="Mo P."/>
        </authorList>
    </citation>
    <scope>NUCLEOTIDE SEQUENCE</scope>
    <source>
        <strain evidence="3">HUAS MG21</strain>
    </source>
</reference>
<accession>A0AAU7TEH6</accession>
<dbReference type="RefSeq" id="WP_350277925.1">
    <property type="nucleotide sequence ID" value="NZ_CP158165.1"/>
</dbReference>
<name>A0AAU7TEH6_9ACTN</name>
<evidence type="ECO:0000256" key="1">
    <source>
        <dbReference type="ARBA" id="ARBA00023002"/>
    </source>
</evidence>
<sequence>MPETEAALLDWSFVSAQLENATHYWLTTIATDGRPHSVPVWGLWYGNRLHFEGRPQAAWARNLLRDPRVTAHPPEPEQVVMLEGRARVIQDDELTGQEWAELDGRFQTKYRTGTGSPYWCIEPTKVIAWDGGLLDTMTRWIF</sequence>
<evidence type="ECO:0000313" key="3">
    <source>
        <dbReference type="EMBL" id="XBV25110.1"/>
    </source>
</evidence>
<dbReference type="Pfam" id="PF01243">
    <property type="entry name" value="PNPOx_N"/>
    <property type="match status" value="1"/>
</dbReference>
<dbReference type="GO" id="GO:0005829">
    <property type="term" value="C:cytosol"/>
    <property type="evidence" value="ECO:0007669"/>
    <property type="project" value="TreeGrafter"/>
</dbReference>
<organism evidence="3">
    <name type="scientific">Kribbella sp. HUAS MG21</name>
    <dbReference type="NCBI Taxonomy" id="3160966"/>
    <lineage>
        <taxon>Bacteria</taxon>
        <taxon>Bacillati</taxon>
        <taxon>Actinomycetota</taxon>
        <taxon>Actinomycetes</taxon>
        <taxon>Propionibacteriales</taxon>
        <taxon>Kribbellaceae</taxon>
        <taxon>Kribbella</taxon>
    </lineage>
</organism>
<gene>
    <name evidence="3" type="ORF">ABN611_01570</name>
</gene>
<dbReference type="EMBL" id="CP158165">
    <property type="protein sequence ID" value="XBV25110.1"/>
    <property type="molecule type" value="Genomic_DNA"/>
</dbReference>
<evidence type="ECO:0000259" key="2">
    <source>
        <dbReference type="Pfam" id="PF01243"/>
    </source>
</evidence>
<proteinExistence type="predicted"/>
<dbReference type="AlphaFoldDB" id="A0AAU7TEH6"/>
<dbReference type="InterPro" id="IPR011576">
    <property type="entry name" value="Pyridox_Oxase_N"/>
</dbReference>
<dbReference type="InterPro" id="IPR052019">
    <property type="entry name" value="F420H2_bilvrd_red/Heme_oxyg"/>
</dbReference>
<dbReference type="SUPFAM" id="SSF50475">
    <property type="entry name" value="FMN-binding split barrel"/>
    <property type="match status" value="1"/>
</dbReference>
<dbReference type="PANTHER" id="PTHR35176">
    <property type="entry name" value="HEME OXYGENASE HI_0854-RELATED"/>
    <property type="match status" value="1"/>
</dbReference>
<dbReference type="GO" id="GO:0016627">
    <property type="term" value="F:oxidoreductase activity, acting on the CH-CH group of donors"/>
    <property type="evidence" value="ECO:0007669"/>
    <property type="project" value="TreeGrafter"/>
</dbReference>
<feature type="domain" description="Pyridoxamine 5'-phosphate oxidase N-terminal" evidence="2">
    <location>
        <begin position="16"/>
        <end position="111"/>
    </location>
</feature>
<dbReference type="InterPro" id="IPR012349">
    <property type="entry name" value="Split_barrel_FMN-bd"/>
</dbReference>